<dbReference type="SUPFAM" id="SSF63411">
    <property type="entry name" value="LuxS/MPP-like metallohydrolase"/>
    <property type="match status" value="4"/>
</dbReference>
<dbReference type="FunFam" id="3.30.830.10:FF:000003">
    <property type="entry name" value="Insulin-degrading enzyme"/>
    <property type="match status" value="1"/>
</dbReference>
<dbReference type="GO" id="GO:0043171">
    <property type="term" value="P:peptide catabolic process"/>
    <property type="evidence" value="ECO:0007669"/>
    <property type="project" value="TreeGrafter"/>
</dbReference>
<dbReference type="InterPro" id="IPR011249">
    <property type="entry name" value="Metalloenz_LuxS/M16"/>
</dbReference>
<evidence type="ECO:0000256" key="9">
    <source>
        <dbReference type="SAM" id="MobiDB-lite"/>
    </source>
</evidence>
<evidence type="ECO:0000256" key="8">
    <source>
        <dbReference type="RuleBase" id="RU004447"/>
    </source>
</evidence>
<dbReference type="FunFam" id="3.30.830.10:FF:000005">
    <property type="entry name" value="nardilysin isoform X1"/>
    <property type="match status" value="1"/>
</dbReference>
<evidence type="ECO:0000256" key="4">
    <source>
        <dbReference type="ARBA" id="ARBA00022723"/>
    </source>
</evidence>
<dbReference type="PANTHER" id="PTHR43690:SF18">
    <property type="entry name" value="INSULIN-DEGRADING ENZYME-RELATED"/>
    <property type="match status" value="1"/>
</dbReference>
<feature type="domain" description="Peptidase M16 middle/third" evidence="12">
    <location>
        <begin position="479"/>
        <end position="765"/>
    </location>
</feature>
<feature type="domain" description="Peptidase M16 C-terminal" evidence="11">
    <location>
        <begin position="293"/>
        <end position="468"/>
    </location>
</feature>
<feature type="compositionally biased region" description="Low complexity" evidence="9">
    <location>
        <begin position="261"/>
        <end position="271"/>
    </location>
</feature>
<evidence type="ECO:0000256" key="3">
    <source>
        <dbReference type="ARBA" id="ARBA00022670"/>
    </source>
</evidence>
<dbReference type="AlphaFoldDB" id="A0A8H3AF88"/>
<evidence type="ECO:0000259" key="12">
    <source>
        <dbReference type="Pfam" id="PF16187"/>
    </source>
</evidence>
<evidence type="ECO:0000256" key="2">
    <source>
        <dbReference type="ARBA" id="ARBA00007261"/>
    </source>
</evidence>
<dbReference type="GO" id="GO:0046872">
    <property type="term" value="F:metal ion binding"/>
    <property type="evidence" value="ECO:0007669"/>
    <property type="project" value="UniProtKB-KW"/>
</dbReference>
<protein>
    <recommendedName>
        <fullName evidence="16">Insulin-degrading enzyme</fullName>
    </recommendedName>
</protein>
<dbReference type="Proteomes" id="UP000663846">
    <property type="component" value="Unassembled WGS sequence"/>
</dbReference>
<evidence type="ECO:0000259" key="13">
    <source>
        <dbReference type="Pfam" id="PF22456"/>
    </source>
</evidence>
<evidence type="ECO:0000256" key="5">
    <source>
        <dbReference type="ARBA" id="ARBA00022801"/>
    </source>
</evidence>
<dbReference type="Pfam" id="PF00675">
    <property type="entry name" value="Peptidase_M16"/>
    <property type="match status" value="1"/>
</dbReference>
<evidence type="ECO:0000259" key="11">
    <source>
        <dbReference type="Pfam" id="PF05193"/>
    </source>
</evidence>
<dbReference type="InterPro" id="IPR007863">
    <property type="entry name" value="Peptidase_M16_C"/>
</dbReference>
<dbReference type="PANTHER" id="PTHR43690">
    <property type="entry name" value="NARDILYSIN"/>
    <property type="match status" value="1"/>
</dbReference>
<dbReference type="InterPro" id="IPR054734">
    <property type="entry name" value="PqqF-like_C_4"/>
</dbReference>
<keyword evidence="6" id="KW-0862">Zinc</keyword>
<dbReference type="GO" id="GO:0005829">
    <property type="term" value="C:cytosol"/>
    <property type="evidence" value="ECO:0007669"/>
    <property type="project" value="TreeGrafter"/>
</dbReference>
<proteinExistence type="inferred from homology"/>
<dbReference type="InterPro" id="IPR032632">
    <property type="entry name" value="Peptidase_M16_M"/>
</dbReference>
<dbReference type="Pfam" id="PF16187">
    <property type="entry name" value="Peptidase_M16_M"/>
    <property type="match status" value="1"/>
</dbReference>
<comment type="similarity">
    <text evidence="2 8">Belongs to the peptidase M16 family.</text>
</comment>
<evidence type="ECO:0000313" key="14">
    <source>
        <dbReference type="EMBL" id="CAE6422888.1"/>
    </source>
</evidence>
<feature type="domain" description="Coenzyme PQQ synthesis protein F-like C-terminal lobe" evidence="13">
    <location>
        <begin position="871"/>
        <end position="969"/>
    </location>
</feature>
<dbReference type="PROSITE" id="PS00143">
    <property type="entry name" value="INSULINASE"/>
    <property type="match status" value="1"/>
</dbReference>
<dbReference type="GO" id="GO:0004222">
    <property type="term" value="F:metalloendopeptidase activity"/>
    <property type="evidence" value="ECO:0007669"/>
    <property type="project" value="InterPro"/>
</dbReference>
<comment type="caution">
    <text evidence="14">The sequence shown here is derived from an EMBL/GenBank/DDBJ whole genome shotgun (WGS) entry which is preliminary data.</text>
</comment>
<keyword evidence="7" id="KW-0482">Metalloprotease</keyword>
<dbReference type="EMBL" id="CAJMWS010000322">
    <property type="protein sequence ID" value="CAE6422888.1"/>
    <property type="molecule type" value="Genomic_DNA"/>
</dbReference>
<dbReference type="Pfam" id="PF05193">
    <property type="entry name" value="Peptidase_M16_C"/>
    <property type="match status" value="1"/>
</dbReference>
<dbReference type="Pfam" id="PF22456">
    <property type="entry name" value="PqqF-like_C_4"/>
    <property type="match status" value="1"/>
</dbReference>
<dbReference type="InterPro" id="IPR001431">
    <property type="entry name" value="Pept_M16_Zn_BS"/>
</dbReference>
<dbReference type="GO" id="GO:0051603">
    <property type="term" value="P:proteolysis involved in protein catabolic process"/>
    <property type="evidence" value="ECO:0007669"/>
    <property type="project" value="TreeGrafter"/>
</dbReference>
<dbReference type="InterPro" id="IPR011765">
    <property type="entry name" value="Pept_M16_N"/>
</dbReference>
<dbReference type="InterPro" id="IPR050626">
    <property type="entry name" value="Peptidase_M16"/>
</dbReference>
<feature type="region of interest" description="Disordered" evidence="9">
    <location>
        <begin position="250"/>
        <end position="291"/>
    </location>
</feature>
<sequence length="1133" mass="129159">MPRTFPWRWLCSRRPPQLSNIASRHRRPLMTDLNSRSLQPNGLWESLHNPADWSSVPASADLPGYSVFKKDIRKAEVDDRDYRYIKLENDLEALLIHDPNADKSAASLDVEIGHLHDPDDLPGLAHFCEHLSFMGTEQFPKENAYSEFITSNGGSTNAFTSAHNTNYYFNVGSKSLPGALTLFAGFFHSPLFSESCTSRELNAVDSENKKNRQNDVWRIHQLNKSLSKTDHPWAKFGTGNRETLTAASRKEAHPELLPPNASDSSALSRAPSPRPSEMESNEAGDGGAAGRETRRRLVEWWEAQYSAERMKLVVLGTESLDDLTNMVVREFSAVKNRGLGRTPLMLEDPRGAEHNGIIVYAKTVMDFRALEISWSCEWQDPQYLTKPATILGHLLGHEGPGSIHAYLKNKGWISYLSAGIHGGGRGFSFFKVTMVLTKDGMDHHKEVLLAVYRYLEYLKASSLPTYIHEENKLIAESRFRFAEKRSAEKYVSSLSERLSGPYPRDLVLCAEQLVWEWDERAVRNLLNSLTVERSRVMLMAKEGLPEGAWVEEKWYGTEYWTEPIPAALAEEAKLLNEFHGMYIPKPNEFIPKNFDVEKAVIETRQPSKKPIKLRSTELSTIWHKKDDQFWIPKARIIVRLLNPICNATPRHSLLSRMFVDLVKDTLTEFTYDAELAGMKYSIMCDGTSIMVVSEGYNDKLSVLMEHVLEKVKNIIITQDRVTVIAEQLQQEIENFYLTQPYTLSNYYADHFLRETGWTPKQKLAELDYVTLDDIQHHARELLSRTHITMLIHGNIGSEESLRIGGRIESILGSRPITAAEKSLPRSLTLPIGCNYVWEDVVPNKEELNSSLTYYTEVGDLANPPLRANLLLFAQMIREPAFNQLRTKEQLGYVVSSSAWFLHGSIGWHITVQSERKPVYLERRVESFLDLFRETLKAMPEAEFERQRDAFVLKRLEKLKNMGEEASRFWTHIESGYEDFLRRETDAKNIRQLTKQDIASFFDNYIHHESTTRRKLSVHLASQKQAPPRFSVAASEALLDVLKQEDVQVDEDQYRQLSVAEPPLDTVIQFWTNHLETHACSSSVLSRIPDISAQHPATSFADESTLPESVVRIDDIAMFKARMTASKAPTPVIS</sequence>
<evidence type="ECO:0000313" key="15">
    <source>
        <dbReference type="Proteomes" id="UP000663846"/>
    </source>
</evidence>
<dbReference type="GO" id="GO:0005739">
    <property type="term" value="C:mitochondrion"/>
    <property type="evidence" value="ECO:0007669"/>
    <property type="project" value="TreeGrafter"/>
</dbReference>
<gene>
    <name evidence="14" type="ORF">RDB_LOCUS90364</name>
</gene>
<accession>A0A8H3AF88</accession>
<comment type="cofactor">
    <cofactor evidence="1">
        <name>Zn(2+)</name>
        <dbReference type="ChEBI" id="CHEBI:29105"/>
    </cofactor>
</comment>
<evidence type="ECO:0000259" key="10">
    <source>
        <dbReference type="Pfam" id="PF00675"/>
    </source>
</evidence>
<feature type="domain" description="Peptidase M16 N-terminal" evidence="10">
    <location>
        <begin position="94"/>
        <end position="229"/>
    </location>
</feature>
<evidence type="ECO:0000256" key="6">
    <source>
        <dbReference type="ARBA" id="ARBA00022833"/>
    </source>
</evidence>
<evidence type="ECO:0008006" key="16">
    <source>
        <dbReference type="Google" id="ProtNLM"/>
    </source>
</evidence>
<keyword evidence="5" id="KW-0378">Hydrolase</keyword>
<name>A0A8H3AF88_9AGAM</name>
<reference evidence="14" key="1">
    <citation type="submission" date="2021-01" db="EMBL/GenBank/DDBJ databases">
        <authorList>
            <person name="Kaushik A."/>
        </authorList>
    </citation>
    <scope>NUCLEOTIDE SEQUENCE</scope>
    <source>
        <strain evidence="14">AG1-1C</strain>
    </source>
</reference>
<keyword evidence="4" id="KW-0479">Metal-binding</keyword>
<keyword evidence="3" id="KW-0645">Protease</keyword>
<organism evidence="14 15">
    <name type="scientific">Rhizoctonia solani</name>
    <dbReference type="NCBI Taxonomy" id="456999"/>
    <lineage>
        <taxon>Eukaryota</taxon>
        <taxon>Fungi</taxon>
        <taxon>Dikarya</taxon>
        <taxon>Basidiomycota</taxon>
        <taxon>Agaricomycotina</taxon>
        <taxon>Agaricomycetes</taxon>
        <taxon>Cantharellales</taxon>
        <taxon>Ceratobasidiaceae</taxon>
        <taxon>Rhizoctonia</taxon>
    </lineage>
</organism>
<evidence type="ECO:0000256" key="1">
    <source>
        <dbReference type="ARBA" id="ARBA00001947"/>
    </source>
</evidence>
<dbReference type="FunFam" id="3.30.830.10:FF:000012">
    <property type="entry name" value="Protease 3"/>
    <property type="match status" value="1"/>
</dbReference>
<evidence type="ECO:0000256" key="7">
    <source>
        <dbReference type="ARBA" id="ARBA00023049"/>
    </source>
</evidence>
<dbReference type="Gene3D" id="3.30.830.10">
    <property type="entry name" value="Metalloenzyme, LuxS/M16 peptidase-like"/>
    <property type="match status" value="4"/>
</dbReference>